<evidence type="ECO:0000256" key="5">
    <source>
        <dbReference type="ARBA" id="ARBA00022840"/>
    </source>
</evidence>
<evidence type="ECO:0000259" key="8">
    <source>
        <dbReference type="PROSITE" id="PS51192"/>
    </source>
</evidence>
<feature type="region of interest" description="Disordered" evidence="7">
    <location>
        <begin position="3268"/>
        <end position="3297"/>
    </location>
</feature>
<dbReference type="Gene3D" id="3.40.50.300">
    <property type="entry name" value="P-loop containing nucleotide triphosphate hydrolases"/>
    <property type="match status" value="1"/>
</dbReference>
<dbReference type="SUPFAM" id="SSF52540">
    <property type="entry name" value="P-loop containing nucleoside triphosphate hydrolases"/>
    <property type="match status" value="2"/>
</dbReference>
<dbReference type="InterPro" id="IPR000330">
    <property type="entry name" value="SNF2_N"/>
</dbReference>
<keyword evidence="5" id="KW-0067">ATP-binding</keyword>
<feature type="compositionally biased region" description="Basic and acidic residues" evidence="7">
    <location>
        <begin position="205"/>
        <end position="216"/>
    </location>
</feature>
<feature type="region of interest" description="Disordered" evidence="7">
    <location>
        <begin position="2888"/>
        <end position="2917"/>
    </location>
</feature>
<feature type="domain" description="Helicase C-terminal" evidence="9">
    <location>
        <begin position="1666"/>
        <end position="1812"/>
    </location>
</feature>
<dbReference type="InterPro" id="IPR049730">
    <property type="entry name" value="SNF2/RAD54-like_C"/>
</dbReference>
<keyword evidence="6" id="KW-0539">Nucleus</keyword>
<dbReference type="FunFam" id="3.40.50.10810:FF:000016">
    <property type="entry name" value="Chromatin structure-remodeling complex protein SYD"/>
    <property type="match status" value="1"/>
</dbReference>
<proteinExistence type="predicted"/>
<feature type="compositionally biased region" description="Basic and acidic residues" evidence="7">
    <location>
        <begin position="241"/>
        <end position="268"/>
    </location>
</feature>
<feature type="compositionally biased region" description="Low complexity" evidence="7">
    <location>
        <begin position="745"/>
        <end position="759"/>
    </location>
</feature>
<protein>
    <submittedName>
        <fullName evidence="11">Chromatin structure-remodeling complex subunit snf21</fullName>
    </submittedName>
</protein>
<feature type="compositionally biased region" description="Basic and acidic residues" evidence="7">
    <location>
        <begin position="1968"/>
        <end position="1977"/>
    </location>
</feature>
<evidence type="ECO:0000259" key="9">
    <source>
        <dbReference type="PROSITE" id="PS51194"/>
    </source>
</evidence>
<evidence type="ECO:0000256" key="3">
    <source>
        <dbReference type="ARBA" id="ARBA00022801"/>
    </source>
</evidence>
<feature type="non-terminal residue" evidence="11">
    <location>
        <position position="1"/>
    </location>
</feature>
<feature type="compositionally biased region" description="Polar residues" evidence="7">
    <location>
        <begin position="988"/>
        <end position="1004"/>
    </location>
</feature>
<dbReference type="Pfam" id="PF00176">
    <property type="entry name" value="SNF2-rel_dom"/>
    <property type="match status" value="1"/>
</dbReference>
<keyword evidence="2" id="KW-0547">Nucleotide-binding</keyword>
<dbReference type="SMART" id="SM00487">
    <property type="entry name" value="DEXDc"/>
    <property type="match status" value="1"/>
</dbReference>
<dbReference type="CDD" id="cd18793">
    <property type="entry name" value="SF2_C_SNF"/>
    <property type="match status" value="1"/>
</dbReference>
<feature type="region of interest" description="Disordered" evidence="7">
    <location>
        <begin position="599"/>
        <end position="649"/>
    </location>
</feature>
<dbReference type="FunFam" id="3.40.50.300:FF:000871">
    <property type="entry name" value="Chromatin structure-remodeling complex protein SYD"/>
    <property type="match status" value="1"/>
</dbReference>
<keyword evidence="4" id="KW-0347">Helicase</keyword>
<feature type="region of interest" description="Disordered" evidence="7">
    <location>
        <begin position="738"/>
        <end position="813"/>
    </location>
</feature>
<evidence type="ECO:0000256" key="7">
    <source>
        <dbReference type="SAM" id="MobiDB-lite"/>
    </source>
</evidence>
<feature type="compositionally biased region" description="Basic and acidic residues" evidence="7">
    <location>
        <begin position="351"/>
        <end position="368"/>
    </location>
</feature>
<dbReference type="PANTHER" id="PTHR10799">
    <property type="entry name" value="SNF2/RAD54 HELICASE FAMILY"/>
    <property type="match status" value="1"/>
</dbReference>
<feature type="region of interest" description="Disordered" evidence="7">
    <location>
        <begin position="121"/>
        <end position="398"/>
    </location>
</feature>
<evidence type="ECO:0000256" key="1">
    <source>
        <dbReference type="ARBA" id="ARBA00004123"/>
    </source>
</evidence>
<evidence type="ECO:0000256" key="6">
    <source>
        <dbReference type="ARBA" id="ARBA00023242"/>
    </source>
</evidence>
<dbReference type="GO" id="GO:0042393">
    <property type="term" value="F:histone binding"/>
    <property type="evidence" value="ECO:0007669"/>
    <property type="project" value="InterPro"/>
</dbReference>
<accession>A0A1D1Y8B6</accession>
<dbReference type="InterPro" id="IPR038718">
    <property type="entry name" value="SNF2-like_sf"/>
</dbReference>
<feature type="region of interest" description="Disordered" evidence="7">
    <location>
        <begin position="966"/>
        <end position="1005"/>
    </location>
</feature>
<dbReference type="GO" id="GO:0004386">
    <property type="term" value="F:helicase activity"/>
    <property type="evidence" value="ECO:0007669"/>
    <property type="project" value="UniProtKB-KW"/>
</dbReference>
<feature type="region of interest" description="Disordered" evidence="7">
    <location>
        <begin position="549"/>
        <end position="585"/>
    </location>
</feature>
<reference evidence="11" key="1">
    <citation type="submission" date="2015-07" db="EMBL/GenBank/DDBJ databases">
        <title>Transcriptome Assembly of Anthurium amnicola.</title>
        <authorList>
            <person name="Suzuki J."/>
        </authorList>
    </citation>
    <scope>NUCLEOTIDE SEQUENCE</scope>
</reference>
<feature type="region of interest" description="Disordered" evidence="7">
    <location>
        <begin position="2129"/>
        <end position="2162"/>
    </location>
</feature>
<dbReference type="GO" id="GO:0016787">
    <property type="term" value="F:hydrolase activity"/>
    <property type="evidence" value="ECO:0007669"/>
    <property type="project" value="UniProtKB-KW"/>
</dbReference>
<dbReference type="InterPro" id="IPR027417">
    <property type="entry name" value="P-loop_NTPase"/>
</dbReference>
<dbReference type="PROSITE" id="PS51192">
    <property type="entry name" value="HELICASE_ATP_BIND_1"/>
    <property type="match status" value="1"/>
</dbReference>
<feature type="region of interest" description="Disordered" evidence="7">
    <location>
        <begin position="1031"/>
        <end position="1050"/>
    </location>
</feature>
<organism evidence="11">
    <name type="scientific">Anthurium amnicola</name>
    <dbReference type="NCBI Taxonomy" id="1678845"/>
    <lineage>
        <taxon>Eukaryota</taxon>
        <taxon>Viridiplantae</taxon>
        <taxon>Streptophyta</taxon>
        <taxon>Embryophyta</taxon>
        <taxon>Tracheophyta</taxon>
        <taxon>Spermatophyta</taxon>
        <taxon>Magnoliopsida</taxon>
        <taxon>Liliopsida</taxon>
        <taxon>Araceae</taxon>
        <taxon>Pothoideae</taxon>
        <taxon>Potheae</taxon>
        <taxon>Anthurium</taxon>
    </lineage>
</organism>
<dbReference type="InterPro" id="IPR014012">
    <property type="entry name" value="HSA_dom"/>
</dbReference>
<gene>
    <name evidence="11" type="primary">snf21_10</name>
    <name evidence="11" type="ORF">g.59197</name>
</gene>
<feature type="non-terminal residue" evidence="11">
    <location>
        <position position="3410"/>
    </location>
</feature>
<feature type="compositionally biased region" description="Acidic residues" evidence="7">
    <location>
        <begin position="1033"/>
        <end position="1043"/>
    </location>
</feature>
<feature type="domain" description="HSA" evidence="10">
    <location>
        <begin position="1161"/>
        <end position="1235"/>
    </location>
</feature>
<dbReference type="CDD" id="cd17996">
    <property type="entry name" value="DEXHc_SMARCA2_SMARCA4"/>
    <property type="match status" value="1"/>
</dbReference>
<feature type="compositionally biased region" description="Low complexity" evidence="7">
    <location>
        <begin position="970"/>
        <end position="981"/>
    </location>
</feature>
<feature type="compositionally biased region" description="Polar residues" evidence="7">
    <location>
        <begin position="289"/>
        <end position="299"/>
    </location>
</feature>
<name>A0A1D1Y8B6_9ARAE</name>
<feature type="compositionally biased region" description="Polar residues" evidence="7">
    <location>
        <begin position="602"/>
        <end position="613"/>
    </location>
</feature>
<feature type="region of interest" description="Disordered" evidence="7">
    <location>
        <begin position="2409"/>
        <end position="2443"/>
    </location>
</feature>
<feature type="region of interest" description="Disordered" evidence="7">
    <location>
        <begin position="1962"/>
        <end position="2003"/>
    </location>
</feature>
<dbReference type="GO" id="GO:0005524">
    <property type="term" value="F:ATP binding"/>
    <property type="evidence" value="ECO:0007669"/>
    <property type="project" value="UniProtKB-KW"/>
</dbReference>
<dbReference type="Pfam" id="PF00271">
    <property type="entry name" value="Helicase_C"/>
    <property type="match status" value="1"/>
</dbReference>
<dbReference type="GO" id="GO:0005634">
    <property type="term" value="C:nucleus"/>
    <property type="evidence" value="ECO:0007669"/>
    <property type="project" value="UniProtKB-SubCell"/>
</dbReference>
<dbReference type="SMART" id="SM01314">
    <property type="entry name" value="SnAC"/>
    <property type="match status" value="1"/>
</dbReference>
<feature type="compositionally biased region" description="Low complexity" evidence="7">
    <location>
        <begin position="156"/>
        <end position="165"/>
    </location>
</feature>
<dbReference type="Pfam" id="PF14619">
    <property type="entry name" value="SnAC"/>
    <property type="match status" value="1"/>
</dbReference>
<dbReference type="EMBL" id="GDJX01017054">
    <property type="protein sequence ID" value="JAT50882.1"/>
    <property type="molecule type" value="Transcribed_RNA"/>
</dbReference>
<dbReference type="PROSITE" id="PS51204">
    <property type="entry name" value="HSA"/>
    <property type="match status" value="1"/>
</dbReference>
<evidence type="ECO:0000256" key="4">
    <source>
        <dbReference type="ARBA" id="ARBA00022806"/>
    </source>
</evidence>
<dbReference type="InterPro" id="IPR001650">
    <property type="entry name" value="Helicase_C-like"/>
</dbReference>
<feature type="compositionally biased region" description="Basic and acidic residues" evidence="7">
    <location>
        <begin position="760"/>
        <end position="769"/>
    </location>
</feature>
<dbReference type="InterPro" id="IPR029295">
    <property type="entry name" value="SnAC"/>
</dbReference>
<feature type="domain" description="Helicase ATP-binding" evidence="8">
    <location>
        <begin position="1355"/>
        <end position="1522"/>
    </location>
</feature>
<dbReference type="PROSITE" id="PS51194">
    <property type="entry name" value="HELICASE_CTER"/>
    <property type="match status" value="1"/>
</dbReference>
<dbReference type="SMART" id="SM00490">
    <property type="entry name" value="HELICc"/>
    <property type="match status" value="1"/>
</dbReference>
<evidence type="ECO:0000313" key="11">
    <source>
        <dbReference type="EMBL" id="JAT50882.1"/>
    </source>
</evidence>
<comment type="subcellular location">
    <subcellularLocation>
        <location evidence="1">Nucleus</location>
    </subcellularLocation>
</comment>
<keyword evidence="3" id="KW-0378">Hydrolase</keyword>
<feature type="region of interest" description="Disordered" evidence="7">
    <location>
        <begin position="713"/>
        <end position="732"/>
    </location>
</feature>
<evidence type="ECO:0000259" key="10">
    <source>
        <dbReference type="PROSITE" id="PS51204"/>
    </source>
</evidence>
<feature type="compositionally biased region" description="Basic and acidic residues" evidence="7">
    <location>
        <begin position="553"/>
        <end position="569"/>
    </location>
</feature>
<feature type="compositionally biased region" description="Basic and acidic residues" evidence="7">
    <location>
        <begin position="277"/>
        <end position="288"/>
    </location>
</feature>
<dbReference type="Gene3D" id="3.40.50.10810">
    <property type="entry name" value="Tandem AAA-ATPase domain"/>
    <property type="match status" value="1"/>
</dbReference>
<sequence length="3410" mass="374444">SLSLLPSFRDYCCYRCCWLGDEEEIGSREGALQTGLSSFGEMASSQHVEVEAAKFLHKLIQESKDEPAKLATKLYVICQHMKMSGKEQSLPYQVISRAMETVINQHRLDIDVLRSSRLSLAGGPQMGESGHARPNDNDALEPSAGVDMPHKGAPVSAWHAASSSEANEESYGGTTQNFLMPEDCSAAPGVSNTGKHDTITLNRTTKGEPMRHDVGHQGHLSQSQRSNKSSEHESPASVPMEDSRSANSQERRDSAKSGKQVARRDTKKASTKRKRAESKESPEVRSDDIQQSDSVSTRLNSRKGKQANKGDRQCYLSVKGGEHSHVGSVQQSAPMEPVSLFSSTGGTLGRTRPENSHTFPERTMEKSKHINPSPASHTSQHPEEGEVSSSYPSSGVHKGGMLPVRPTVLSSIAVWNQNKLVSPSEISQGFVPGLADPPHRIINDSVTTGPEVKRNQGAENNGSQNSFIMSTAEDVDRASGGISGAFSSYAMFKGGFSSPVQSTFVGQDFASKMQKDRNLDASLGTQSMEKGKNVVGTDPELDYPLAHFGSPKEATESEHRRHSFVRDAVPRTPENFPEVHLSSAHGSEAQYNKANSHLMFQGSGTRQPSNDVTSGKGDVDQRDPNLTSKPKSEATPGDMGLISGSQTRPENMPFKEHHLKQLRAQCLVFLAFRNNVAPRKLHLEIALGENYPKEGGNADGTRRWPPDVRAKVLSSKEPGHSYESAGMFGRPNDIRETEKEMPARIQQGSSSSGSLIETESSSKDMENTKKKSKKTTISDRPVSVEERQRPLSFKRKTEMSQLTAESHGTPPTAVDFESLANTNTCFSEVPFFKDSCDQMNQQGRWGNQALSSVLSKSNSLKPEGSMPTTTAFHAIALKDVASFSVAQFQPESNSEIGITTQNQPQLFNGSERVNILSKSEFSILDANPLADRFPSSLPLKDHTGQIAVKEVGNMKYNLNPVRDVQTENLSSSEPSSYKSQSDAYCPTGISSLNDQRTTDIQKQPGSDGLKTIIFSDMVRRGNLGTVIEKSADREEENLLEPEDMPVSPPKFTTSEKWILEQQKRKHIEEEKWALKQRKAEEQIASCFGRLKENVNASEDISAKTRSVIELKKLQLLQLQRRLRSDFLNDFFKPITSDMERLKSVKKHRHGRRIKQLEKFEQKMKEERQKRIRERQKEFFGEIEVHKERLEDCFKVKRERYRGLNRFVKEFHKRKERIHREKIDRIQREKINLLKANDVEGYLRMVQDAKSDRVKQLLKETEKYLQKLGAKIQDAKTITRCFDMEMDGSQAANTVEKNEVSFDPEDERDQAQHYLESNEKYYLMAHSVKETINDQPASLQGGKLREYQMNGLRWLVSLYNNHLNGILADEMGLGKTVQVISLICYLMETKNDRGPFLVVVPSSVLPGWESEIRSWAPGINKIIYAGPPEERRRLFKDMIVHRKFNVLLTTYEYLMNKHDRPKLSKIHWHYIIIDEGHRIKNASCKLNADLKHYQSSHRLLLTGTPLQNNLEELWALLNFLLPNIFSSSEDFSQWFNKPFQSNGDNSPDEALLSEEENLLIINRLHQVLRPFVLRRLKHKVENQLPEKIERLVRCEASAYQKLLMKRVEDNLGSIGASKGRSVHNTVMELRNICNHPYLSQLHADEVDALLPKHYLPPLVRLCGKLEMLDRLLPKLKATGHRVLFFSTMTRLLDVMEEYLVWKQYRYLRLDGHTSGNERGVLIEEFNRPDSPTFIFLLSIRAGGVGVNLQAADTVIIFDTDWNPQVDLQAQARAHRIGQKRDVLVLRLETVHTVEEQVRAAAEHKLGVANQSITAGFFDNNTSAEDRREYLESLLRECKKEEVAPVLDDDALNYLLARSEAEIDIFESVDKQRRDEEETWQKLVQGRAMEGLEPLPMPSRLVTEEDLKPLYHAIRISETHAVVVKRKGEYLGNLDTQQYGRGKRAREVRSYEDQWTEEEFEKLCQVDSPESPKPEEAAKDPSATKGSGLARVGDQEGPSSLSLTGMHHPLREQLLLHSVPISLLKEPQSAAKEYVAPVKRGRGRPKRATINVLSPPHVPPVPSEIASKQESDLQKLTFSSAAAAAIVDLDPLKGASVSFQNARAVTIGGSIPGAGPAVALPARGLGWKQPTVERSRGRGKKQSASGSVVPHGRTRFNKNSSPSIAPSISHELDPISGLQKVAELPNDQGPGSQKMAELSNIQGQYSSLGQEKHVGISSALDKVETVKGALVTVSKEASLTSAGRMPTVHGASMIQSKKSVIPNTIMVQPMQEQMFEKSRPSFSLVLKDAKERNLLMESVETVGCEKPKPAATSGNISHQSTEEAVTVGDQLQAGHPSCEEATNTEIHNLKSVENVRNQDMVLPSKSSEVRSVSMKDETVQVTTSNQASCALVREDNVVRCVAEKRNSVTGKKAAARETKGAGSSVHSARRGYGHPSGSGLMDGKENTSKCVTVGGRSGDDGKQEQIVVSVASCDLERNPKHLVSDVLSSQKEYFTGTSEISTQSHQQLKPSSAKANATCSTPVVSADEKNGIMSVGDAAHDTKMEIIETQSSCLSEVKASCLLDAYDLSRANLEAVGSSEQSQMCSMDNTPTLVKMSLEHCPSDHKCEHHVSDNLNTPFGTTNNIEVLPSGNRMFSGDTSSESISPLSAEQVSAMMNTSAEVQSNQHEENITKLPVVIEGTHVPEHTVAPLQIAEKAEAHAHKFKKEKVDEAKAHVTDGPVEFGNLAGGGCKEILSVKNSMEKECVIPPSLEVVDIGKILISVDGDSETSPHMPMNTSIAAEGHHAKVGETRRDHAHRQELSSVAIDSKELCGHSTSREDIIREKYDQVLPLYGSSRVADPTIRKVLSIEEGCSAEVLRGESTKCPSSSLPTAVCQPSQGEGRSVDVLEGESAGRHCPSGAAAVSQSNQKEGSRDVSSVDKTGGTMVLGFCSSAVASSIINIDKGIECEREHNIGSVAEVGVEVSCISSSVVSMNCKAAEISKYIQGRPQELSSSCAVKQGVGMEYALTFVDSEKQNAEGVEHTKEQLVDFAVVSQIAPVHGESVELDEKPRDCISIPVEAGKLMETPRIEGSNLSGNLLKIAGDSTLEACTEVGNDVSSTVGSTLKEAVDPVNLKNEEHPGISAPTPSLVGIALETTGDLTDPIQEDDQNVPIGVSSGLLSGRETVDEKTGLHKAKAIDGGVEHSFAYATVASYSASSEIHMIEVTSERNEGASETLCPVAVMSHCSDSSDSTASVSKAAHRTAHLVIMPSNPAAPVKNENTNAIFISCKPASPKSPSLEQAPDRNEDSTSSPSEAIPPVAEACDRNEEHIYSPSEAIHQSSQGLHLEASHDDKAAENASVFDPSQISVTVSCKQASDVYCAADECLKDAHNDVSASEAVQSVATVSCIQVFPGNCTSEAACNRNEHVSES</sequence>
<dbReference type="InterPro" id="IPR014001">
    <property type="entry name" value="Helicase_ATP-bd"/>
</dbReference>
<evidence type="ECO:0000256" key="2">
    <source>
        <dbReference type="ARBA" id="ARBA00022741"/>
    </source>
</evidence>